<dbReference type="Proteomes" id="UP000199024">
    <property type="component" value="Unassembled WGS sequence"/>
</dbReference>
<evidence type="ECO:0000256" key="3">
    <source>
        <dbReference type="PROSITE-ProRule" id="PRU00284"/>
    </source>
</evidence>
<feature type="transmembrane region" description="Helical" evidence="4">
    <location>
        <begin position="30"/>
        <end position="51"/>
    </location>
</feature>
<dbReference type="OrthoDB" id="2489132at2"/>
<dbReference type="PANTHER" id="PTHR43531:SF11">
    <property type="entry name" value="METHYL-ACCEPTING CHEMOTAXIS PROTEIN 3"/>
    <property type="match status" value="1"/>
</dbReference>
<dbReference type="Pfam" id="PF00015">
    <property type="entry name" value="MCPsignal"/>
    <property type="match status" value="1"/>
</dbReference>
<gene>
    <name evidence="6" type="ORF">SAMN05421771_0146</name>
</gene>
<comment type="similarity">
    <text evidence="2">Belongs to the methyl-accepting chemotaxis (MCP) protein family.</text>
</comment>
<evidence type="ECO:0000256" key="4">
    <source>
        <dbReference type="SAM" id="Phobius"/>
    </source>
</evidence>
<dbReference type="PROSITE" id="PS50111">
    <property type="entry name" value="CHEMOTAXIS_TRANSDUC_2"/>
    <property type="match status" value="1"/>
</dbReference>
<dbReference type="PANTHER" id="PTHR43531">
    <property type="entry name" value="PROTEIN ICFG"/>
    <property type="match status" value="1"/>
</dbReference>
<reference evidence="6 7" key="1">
    <citation type="submission" date="2016-10" db="EMBL/GenBank/DDBJ databases">
        <authorList>
            <person name="de Groot N.N."/>
        </authorList>
    </citation>
    <scope>NUCLEOTIDE SEQUENCE [LARGE SCALE GENOMIC DNA]</scope>
    <source>
        <strain evidence="6 7">DSM 21001</strain>
    </source>
</reference>
<dbReference type="SMART" id="SM00283">
    <property type="entry name" value="MA"/>
    <property type="match status" value="1"/>
</dbReference>
<dbReference type="GO" id="GO:0016020">
    <property type="term" value="C:membrane"/>
    <property type="evidence" value="ECO:0007669"/>
    <property type="project" value="InterPro"/>
</dbReference>
<dbReference type="InterPro" id="IPR051310">
    <property type="entry name" value="MCP_chemotaxis"/>
</dbReference>
<name>A0A1I6L299_9BACT</name>
<dbReference type="InterPro" id="IPR004090">
    <property type="entry name" value="Chemotax_Me-accpt_rcpt"/>
</dbReference>
<dbReference type="AlphaFoldDB" id="A0A1I6L299"/>
<evidence type="ECO:0000313" key="6">
    <source>
        <dbReference type="EMBL" id="SFR97562.1"/>
    </source>
</evidence>
<evidence type="ECO:0000259" key="5">
    <source>
        <dbReference type="PROSITE" id="PS50111"/>
    </source>
</evidence>
<dbReference type="EMBL" id="FOZL01000001">
    <property type="protein sequence ID" value="SFR97562.1"/>
    <property type="molecule type" value="Genomic_DNA"/>
</dbReference>
<keyword evidence="4" id="KW-0812">Transmembrane</keyword>
<feature type="domain" description="Methyl-accepting transducer" evidence="5">
    <location>
        <begin position="68"/>
        <end position="293"/>
    </location>
</feature>
<sequence length="327" mass="34613">MMLRRCAGWLCALLIGGAMLQSLIAFYSLRWMMVFCVVSTITGAVLSLRALRWVDGQIRAKAHALRDGASRIADVAGQAGLASESMGHDSMTQSRAMDETAVASGNVPATAQRHADNRRAAVATMIESEAKFAAMSHSLGQMIEAMEGIDASRRKIATIIQSIDEIAFQTRLLALNAAVEAARAGEAGMGFAVIADEVHSLALRSASAARDTAAWMEESRMQVRSGQEKVEDVALGIHSLAEGAATMKTLVDATHGGSLEQASGIAPVTRLLREMDHAAVSAEQWSGVARRLRAEAEAMQDAAAQLTGLADCRSRGVEAPGMAETYA</sequence>
<dbReference type="PRINTS" id="PR00260">
    <property type="entry name" value="CHEMTRNSDUCR"/>
</dbReference>
<organism evidence="6 7">
    <name type="scientific">Granulicella pectinivorans</name>
    <dbReference type="NCBI Taxonomy" id="474950"/>
    <lineage>
        <taxon>Bacteria</taxon>
        <taxon>Pseudomonadati</taxon>
        <taxon>Acidobacteriota</taxon>
        <taxon>Terriglobia</taxon>
        <taxon>Terriglobales</taxon>
        <taxon>Acidobacteriaceae</taxon>
        <taxon>Granulicella</taxon>
    </lineage>
</organism>
<evidence type="ECO:0000313" key="7">
    <source>
        <dbReference type="Proteomes" id="UP000199024"/>
    </source>
</evidence>
<accession>A0A1I6L299</accession>
<keyword evidence="3" id="KW-0807">Transducer</keyword>
<protein>
    <submittedName>
        <fullName evidence="6">Methyl-accepting chemotaxis protein</fullName>
    </submittedName>
</protein>
<dbReference type="RefSeq" id="WP_089835690.1">
    <property type="nucleotide sequence ID" value="NZ_FOZL01000001.1"/>
</dbReference>
<dbReference type="Gene3D" id="1.10.287.950">
    <property type="entry name" value="Methyl-accepting chemotaxis protein"/>
    <property type="match status" value="1"/>
</dbReference>
<dbReference type="GO" id="GO:0004888">
    <property type="term" value="F:transmembrane signaling receptor activity"/>
    <property type="evidence" value="ECO:0007669"/>
    <property type="project" value="InterPro"/>
</dbReference>
<dbReference type="STRING" id="474950.SAMN05421771_0146"/>
<evidence type="ECO:0000256" key="2">
    <source>
        <dbReference type="ARBA" id="ARBA00029447"/>
    </source>
</evidence>
<keyword evidence="7" id="KW-1185">Reference proteome</keyword>
<evidence type="ECO:0000256" key="1">
    <source>
        <dbReference type="ARBA" id="ARBA00022500"/>
    </source>
</evidence>
<keyword evidence="4" id="KW-1133">Transmembrane helix</keyword>
<dbReference type="GO" id="GO:0007165">
    <property type="term" value="P:signal transduction"/>
    <property type="evidence" value="ECO:0007669"/>
    <property type="project" value="UniProtKB-KW"/>
</dbReference>
<keyword evidence="1" id="KW-0145">Chemotaxis</keyword>
<dbReference type="InterPro" id="IPR004089">
    <property type="entry name" value="MCPsignal_dom"/>
</dbReference>
<keyword evidence="4" id="KW-0472">Membrane</keyword>
<dbReference type="GO" id="GO:0006935">
    <property type="term" value="P:chemotaxis"/>
    <property type="evidence" value="ECO:0007669"/>
    <property type="project" value="UniProtKB-KW"/>
</dbReference>
<dbReference type="SUPFAM" id="SSF58104">
    <property type="entry name" value="Methyl-accepting chemotaxis protein (MCP) signaling domain"/>
    <property type="match status" value="1"/>
</dbReference>
<proteinExistence type="inferred from homology"/>